<feature type="domain" description="RRM" evidence="9">
    <location>
        <begin position="1"/>
        <end position="64"/>
    </location>
</feature>
<dbReference type="Gene3D" id="3.30.70.330">
    <property type="match status" value="1"/>
</dbReference>
<feature type="region of interest" description="Disordered" evidence="8">
    <location>
        <begin position="59"/>
        <end position="146"/>
    </location>
</feature>
<comment type="subcellular location">
    <subcellularLocation>
        <location evidence="1">Nucleus</location>
    </subcellularLocation>
</comment>
<gene>
    <name evidence="10" type="ORF">CPRI1469_LOCUS4273</name>
</gene>
<evidence type="ECO:0000259" key="9">
    <source>
        <dbReference type="PROSITE" id="PS50102"/>
    </source>
</evidence>
<evidence type="ECO:0000256" key="7">
    <source>
        <dbReference type="SAM" id="Coils"/>
    </source>
</evidence>
<dbReference type="InterPro" id="IPR035979">
    <property type="entry name" value="RBD_domain_sf"/>
</dbReference>
<evidence type="ECO:0000256" key="2">
    <source>
        <dbReference type="ARBA" id="ARBA00022664"/>
    </source>
</evidence>
<name>A0A7S2WYY7_9CHLO</name>
<keyword evidence="3 6" id="KW-0694">RNA-binding</keyword>
<evidence type="ECO:0000256" key="6">
    <source>
        <dbReference type="PROSITE-ProRule" id="PRU00176"/>
    </source>
</evidence>
<dbReference type="EMBL" id="HBHL01006665">
    <property type="protein sequence ID" value="CAD9715419.1"/>
    <property type="molecule type" value="Transcribed_RNA"/>
</dbReference>
<evidence type="ECO:0000256" key="5">
    <source>
        <dbReference type="ARBA" id="ARBA00023242"/>
    </source>
</evidence>
<evidence type="ECO:0000256" key="3">
    <source>
        <dbReference type="ARBA" id="ARBA00022884"/>
    </source>
</evidence>
<dbReference type="InterPro" id="IPR051106">
    <property type="entry name" value="RNA-bind/splicing_reg"/>
</dbReference>
<reference evidence="10" key="1">
    <citation type="submission" date="2021-01" db="EMBL/GenBank/DDBJ databases">
        <authorList>
            <person name="Corre E."/>
            <person name="Pelletier E."/>
            <person name="Niang G."/>
            <person name="Scheremetjew M."/>
            <person name="Finn R."/>
            <person name="Kale V."/>
            <person name="Holt S."/>
            <person name="Cochrane G."/>
            <person name="Meng A."/>
            <person name="Brown T."/>
            <person name="Cohen L."/>
        </authorList>
    </citation>
    <scope>NUCLEOTIDE SEQUENCE</scope>
    <source>
        <strain evidence="10">CCMP1205</strain>
    </source>
</reference>
<dbReference type="SUPFAM" id="SSF54928">
    <property type="entry name" value="RNA-binding domain, RBD"/>
    <property type="match status" value="1"/>
</dbReference>
<protein>
    <recommendedName>
        <fullName evidence="9">RRM domain-containing protein</fullName>
    </recommendedName>
</protein>
<dbReference type="AlphaFoldDB" id="A0A7S2WYY7"/>
<dbReference type="InterPro" id="IPR000504">
    <property type="entry name" value="RRM_dom"/>
</dbReference>
<dbReference type="GO" id="GO:0006397">
    <property type="term" value="P:mRNA processing"/>
    <property type="evidence" value="ECO:0007669"/>
    <property type="project" value="UniProtKB-KW"/>
</dbReference>
<sequence length="348" mass="39393">MTELFGESCGRVQQVRIPMDREQDRHKGYCFVKFEDPKAKVKALEDLDGTEFGDRWLTIDDGDSRGRSRAVAGGEDAPRQRPVSRDAGSVGMAADLDLDDQSQRMRMRRRKGRETQQQRQRRDGQPKGNVRSGQVKRSNRFRRQGQGEFAFASSRVDLEEEAKDAEKERIDNLDKMLEILTAKGSVGPAAADYDEYFTEYERHEHEEELVADLLSAFHPNLAVQPVNMSELLVDEAASDDGPAAAGDFVEEYKQEMMEILQVGEEDWKLISQGAEEDIRRAGKRCILQSSLPAGKVAEEREISQMTNLIGSDDPLKNHMVKAMSVLQSSAGWNHEDRKKYVRNLIELS</sequence>
<dbReference type="GO" id="GO:0005634">
    <property type="term" value="C:nucleus"/>
    <property type="evidence" value="ECO:0007669"/>
    <property type="project" value="UniProtKB-SubCell"/>
</dbReference>
<keyword evidence="2" id="KW-0507">mRNA processing</keyword>
<dbReference type="PANTHER" id="PTHR48028:SF4">
    <property type="entry name" value="SC35-LIKE SPLICING FACTOR"/>
    <property type="match status" value="1"/>
</dbReference>
<evidence type="ECO:0000256" key="8">
    <source>
        <dbReference type="SAM" id="MobiDB-lite"/>
    </source>
</evidence>
<feature type="coiled-coil region" evidence="7">
    <location>
        <begin position="155"/>
        <end position="183"/>
    </location>
</feature>
<keyword evidence="5" id="KW-0539">Nucleus</keyword>
<evidence type="ECO:0000256" key="4">
    <source>
        <dbReference type="ARBA" id="ARBA00023187"/>
    </source>
</evidence>
<organism evidence="10">
    <name type="scientific">Chloropicon primus</name>
    <dbReference type="NCBI Taxonomy" id="1764295"/>
    <lineage>
        <taxon>Eukaryota</taxon>
        <taxon>Viridiplantae</taxon>
        <taxon>Chlorophyta</taxon>
        <taxon>Chloropicophyceae</taxon>
        <taxon>Chloropicales</taxon>
        <taxon>Chloropicaceae</taxon>
        <taxon>Chloropicon</taxon>
    </lineage>
</organism>
<dbReference type="PANTHER" id="PTHR48028">
    <property type="entry name" value="GLYCINE-RICH RNA-BINDING PROTEIN RZ1A"/>
    <property type="match status" value="1"/>
</dbReference>
<proteinExistence type="predicted"/>
<dbReference type="GO" id="GO:0008380">
    <property type="term" value="P:RNA splicing"/>
    <property type="evidence" value="ECO:0007669"/>
    <property type="project" value="UniProtKB-KW"/>
</dbReference>
<dbReference type="GO" id="GO:0003723">
    <property type="term" value="F:RNA binding"/>
    <property type="evidence" value="ECO:0007669"/>
    <property type="project" value="UniProtKB-UniRule"/>
</dbReference>
<dbReference type="Pfam" id="PF00076">
    <property type="entry name" value="RRM_1"/>
    <property type="match status" value="1"/>
</dbReference>
<keyword evidence="4" id="KW-0508">mRNA splicing</keyword>
<evidence type="ECO:0000313" key="10">
    <source>
        <dbReference type="EMBL" id="CAD9715419.1"/>
    </source>
</evidence>
<accession>A0A7S2WYY7</accession>
<dbReference type="PROSITE" id="PS50102">
    <property type="entry name" value="RRM"/>
    <property type="match status" value="1"/>
</dbReference>
<keyword evidence="7" id="KW-0175">Coiled coil</keyword>
<dbReference type="InterPro" id="IPR012677">
    <property type="entry name" value="Nucleotide-bd_a/b_plait_sf"/>
</dbReference>
<evidence type="ECO:0000256" key="1">
    <source>
        <dbReference type="ARBA" id="ARBA00004123"/>
    </source>
</evidence>
<feature type="compositionally biased region" description="Basic and acidic residues" evidence="8">
    <location>
        <begin position="113"/>
        <end position="125"/>
    </location>
</feature>